<feature type="transmembrane region" description="Helical" evidence="5">
    <location>
        <begin position="12"/>
        <end position="35"/>
    </location>
</feature>
<dbReference type="EMBL" id="UYYF01001194">
    <property type="protein sequence ID" value="VDM99638.1"/>
    <property type="molecule type" value="Genomic_DNA"/>
</dbReference>
<sequence length="110" mass="12422">MVHGCGNRMLKFLFFTANLLLCAFGALIFGFSLWANLDKDFADNLKKLAEEMHEEDMNILTKYQTSLWILVAIGAILFLVGFLGCCGAMCESTVLLTLVNDYLNKFLHIY</sequence>
<evidence type="ECO:0000256" key="1">
    <source>
        <dbReference type="ARBA" id="ARBA00004141"/>
    </source>
</evidence>
<evidence type="ECO:0000313" key="6">
    <source>
        <dbReference type="EMBL" id="VDM99638.1"/>
    </source>
</evidence>
<keyword evidence="7" id="KW-1185">Reference proteome</keyword>
<comment type="subcellular location">
    <subcellularLocation>
        <location evidence="1">Membrane</location>
        <topology evidence="1">Multi-pass membrane protein</topology>
    </subcellularLocation>
</comment>
<dbReference type="OMA" id="SIRIICI"/>
<evidence type="ECO:0000256" key="5">
    <source>
        <dbReference type="SAM" id="Phobius"/>
    </source>
</evidence>
<dbReference type="AlphaFoldDB" id="A0A0N5CSQ7"/>
<dbReference type="Pfam" id="PF00335">
    <property type="entry name" value="Tetraspanin"/>
    <property type="match status" value="1"/>
</dbReference>
<dbReference type="GO" id="GO:0016020">
    <property type="term" value="C:membrane"/>
    <property type="evidence" value="ECO:0007669"/>
    <property type="project" value="UniProtKB-SubCell"/>
</dbReference>
<reference evidence="8" key="1">
    <citation type="submission" date="2017-02" db="UniProtKB">
        <authorList>
            <consortium name="WormBaseParasite"/>
        </authorList>
    </citation>
    <scope>IDENTIFICATION</scope>
</reference>
<dbReference type="STRING" id="103827.A0A0N5CSQ7"/>
<reference evidence="6 7" key="2">
    <citation type="submission" date="2018-11" db="EMBL/GenBank/DDBJ databases">
        <authorList>
            <consortium name="Pathogen Informatics"/>
        </authorList>
    </citation>
    <scope>NUCLEOTIDE SEQUENCE [LARGE SCALE GENOMIC DNA]</scope>
</reference>
<keyword evidence="4 5" id="KW-0472">Membrane</keyword>
<evidence type="ECO:0000256" key="2">
    <source>
        <dbReference type="ARBA" id="ARBA00022692"/>
    </source>
</evidence>
<dbReference type="Proteomes" id="UP000276776">
    <property type="component" value="Unassembled WGS sequence"/>
</dbReference>
<dbReference type="OrthoDB" id="5870230at2759"/>
<proteinExistence type="predicted"/>
<accession>A0A0N5CSQ7</accession>
<protein>
    <submittedName>
        <fullName evidence="8">Tetraspanin</fullName>
    </submittedName>
</protein>
<evidence type="ECO:0000313" key="7">
    <source>
        <dbReference type="Proteomes" id="UP000276776"/>
    </source>
</evidence>
<dbReference type="PRINTS" id="PR00259">
    <property type="entry name" value="TMFOUR"/>
</dbReference>
<keyword evidence="2 5" id="KW-0812">Transmembrane</keyword>
<dbReference type="WBParaSite" id="TCLT_0000326301-mRNA-1">
    <property type="protein sequence ID" value="TCLT_0000326301-mRNA-1"/>
    <property type="gene ID" value="TCLT_0000326301"/>
</dbReference>
<evidence type="ECO:0000313" key="8">
    <source>
        <dbReference type="WBParaSite" id="TCLT_0000326301-mRNA-1"/>
    </source>
</evidence>
<feature type="transmembrane region" description="Helical" evidence="5">
    <location>
        <begin position="67"/>
        <end position="90"/>
    </location>
</feature>
<dbReference type="InterPro" id="IPR018499">
    <property type="entry name" value="Tetraspanin/Peripherin"/>
</dbReference>
<evidence type="ECO:0000256" key="4">
    <source>
        <dbReference type="ARBA" id="ARBA00023136"/>
    </source>
</evidence>
<keyword evidence="3 5" id="KW-1133">Transmembrane helix</keyword>
<organism evidence="8">
    <name type="scientific">Thelazia callipaeda</name>
    <name type="common">Oriental eyeworm</name>
    <name type="synonym">Parasitic nematode</name>
    <dbReference type="NCBI Taxonomy" id="103827"/>
    <lineage>
        <taxon>Eukaryota</taxon>
        <taxon>Metazoa</taxon>
        <taxon>Ecdysozoa</taxon>
        <taxon>Nematoda</taxon>
        <taxon>Chromadorea</taxon>
        <taxon>Rhabditida</taxon>
        <taxon>Spirurina</taxon>
        <taxon>Spiruromorpha</taxon>
        <taxon>Thelazioidea</taxon>
        <taxon>Thelaziidae</taxon>
        <taxon>Thelazia</taxon>
    </lineage>
</organism>
<gene>
    <name evidence="6" type="ORF">TCLT_LOCUS3258</name>
</gene>
<name>A0A0N5CSQ7_THECL</name>
<evidence type="ECO:0000256" key="3">
    <source>
        <dbReference type="ARBA" id="ARBA00022989"/>
    </source>
</evidence>